<dbReference type="AlphaFoldDB" id="A0A8H4J5J8"/>
<evidence type="ECO:0000313" key="3">
    <source>
        <dbReference type="Proteomes" id="UP000572817"/>
    </source>
</evidence>
<dbReference type="EMBL" id="WWBZ02000001">
    <property type="protein sequence ID" value="KAF4313685.1"/>
    <property type="molecule type" value="Genomic_DNA"/>
</dbReference>
<dbReference type="Proteomes" id="UP000572817">
    <property type="component" value="Unassembled WGS sequence"/>
</dbReference>
<feature type="region of interest" description="Disordered" evidence="1">
    <location>
        <begin position="339"/>
        <end position="443"/>
    </location>
</feature>
<protein>
    <submittedName>
        <fullName evidence="2">Uncharacterized protein</fullName>
    </submittedName>
</protein>
<gene>
    <name evidence="2" type="ORF">GTA08_BOTSDO00891</name>
</gene>
<feature type="region of interest" description="Disordered" evidence="1">
    <location>
        <begin position="114"/>
        <end position="194"/>
    </location>
</feature>
<comment type="caution">
    <text evidence="2">The sequence shown here is derived from an EMBL/GenBank/DDBJ whole genome shotgun (WGS) entry which is preliminary data.</text>
</comment>
<feature type="compositionally biased region" description="Low complexity" evidence="1">
    <location>
        <begin position="143"/>
        <end position="164"/>
    </location>
</feature>
<keyword evidence="3" id="KW-1185">Reference proteome</keyword>
<name>A0A8H4J5J8_9PEZI</name>
<feature type="compositionally biased region" description="Basic and acidic residues" evidence="1">
    <location>
        <begin position="404"/>
        <end position="413"/>
    </location>
</feature>
<reference evidence="2" key="1">
    <citation type="submission" date="2020-04" db="EMBL/GenBank/DDBJ databases">
        <title>Genome Assembly and Annotation of Botryosphaeria dothidea sdau 11-99, a Latent Pathogen of Apple Fruit Ring Rot in China.</title>
        <authorList>
            <person name="Yu C."/>
            <person name="Diao Y."/>
            <person name="Lu Q."/>
            <person name="Zhao J."/>
            <person name="Cui S."/>
            <person name="Peng C."/>
            <person name="He B."/>
            <person name="Liu H."/>
        </authorList>
    </citation>
    <scope>NUCLEOTIDE SEQUENCE [LARGE SCALE GENOMIC DNA]</scope>
    <source>
        <strain evidence="2">Sdau11-99</strain>
    </source>
</reference>
<proteinExistence type="predicted"/>
<dbReference type="OrthoDB" id="4121058at2759"/>
<organism evidence="2 3">
    <name type="scientific">Botryosphaeria dothidea</name>
    <dbReference type="NCBI Taxonomy" id="55169"/>
    <lineage>
        <taxon>Eukaryota</taxon>
        <taxon>Fungi</taxon>
        <taxon>Dikarya</taxon>
        <taxon>Ascomycota</taxon>
        <taxon>Pezizomycotina</taxon>
        <taxon>Dothideomycetes</taxon>
        <taxon>Dothideomycetes incertae sedis</taxon>
        <taxon>Botryosphaeriales</taxon>
        <taxon>Botryosphaeriaceae</taxon>
        <taxon>Botryosphaeria</taxon>
    </lineage>
</organism>
<evidence type="ECO:0000313" key="2">
    <source>
        <dbReference type="EMBL" id="KAF4313685.1"/>
    </source>
</evidence>
<feature type="region of interest" description="Disordered" evidence="1">
    <location>
        <begin position="593"/>
        <end position="614"/>
    </location>
</feature>
<feature type="compositionally biased region" description="Polar residues" evidence="1">
    <location>
        <begin position="414"/>
        <end position="429"/>
    </location>
</feature>
<evidence type="ECO:0000256" key="1">
    <source>
        <dbReference type="SAM" id="MobiDB-lite"/>
    </source>
</evidence>
<accession>A0A8H4J5J8</accession>
<sequence length="629" mass="69679">MSNFAPPLSRDGFVYQGQLFADVGNLNRHPRASEAELTALLRPSKSPKDAPQKDQVGHWYVAQLKHYGLPPTKDKNAAKVRLLDALNSKKLKVPPGVKKLEATLKKEYDAANRKAKAALKGKPSESEAITPARKRKRGEDDGAPTSATTPAPSKKTKTPASTSADKPKTTKPKANSSTAPGPQKKSNAAPKPKKATYASKKGTYLLSVPVVVSQWPTLAAMPKSLKILLCPDGEKLWGSFSFGPFSGVFLFDQDQSGDTFKFIWRGTDTSDPDRVRFTTGHGDMRFLDDKRIDGTFYNLYDYRCAFEGKLQGGVRQCPRDALSFEHEWDDYGSNNDWFGRPPIKIPAGERPPGGRQTARSSTLSALKSAETRYLPNEDAQGITRKPSAEKSTKTLKKGATNKQPAKEESRLQQRETQSTPAKGTSSRASIIQREDDLYSNSPSAMTPVYNSDISQITGVYDIQCPAIEDNFLDSQNNLKLLLCRETRSSRTWGAFNFPPFFGVLQMNPGPADYSSVCVTLGWRARDVESTAVRFGRGCNGSMEFPEPGILQGRLFGLYGDIVEFWGRRRPGPKNCGHGPNQFEEEWNSFPSKVYGERRGSESDGELYDRNGNLNPRGRYSDLFEKTWKS</sequence>